<proteinExistence type="inferred from homology"/>
<evidence type="ECO:0000256" key="2">
    <source>
        <dbReference type="ARBA" id="ARBA00023270"/>
    </source>
</evidence>
<protein>
    <recommendedName>
        <fullName evidence="6">Dihydrodipicolinate synthetase</fullName>
    </recommendedName>
</protein>
<keyword evidence="5" id="KW-1185">Reference proteome</keyword>
<keyword evidence="1 3" id="KW-0456">Lyase</keyword>
<dbReference type="PROSITE" id="PS00665">
    <property type="entry name" value="DHDPS_1"/>
    <property type="match status" value="1"/>
</dbReference>
<dbReference type="PIRSF" id="PIRSF001365">
    <property type="entry name" value="DHDPS"/>
    <property type="match status" value="1"/>
</dbReference>
<dbReference type="RefSeq" id="XP_064769537.1">
    <property type="nucleotide sequence ID" value="XM_064909363.1"/>
</dbReference>
<organism evidence="4 5">
    <name type="scientific">Myxozyma melibiosi</name>
    <dbReference type="NCBI Taxonomy" id="54550"/>
    <lineage>
        <taxon>Eukaryota</taxon>
        <taxon>Fungi</taxon>
        <taxon>Dikarya</taxon>
        <taxon>Ascomycota</taxon>
        <taxon>Saccharomycotina</taxon>
        <taxon>Lipomycetes</taxon>
        <taxon>Lipomycetales</taxon>
        <taxon>Lipomycetaceae</taxon>
        <taxon>Myxozyma</taxon>
    </lineage>
</organism>
<dbReference type="EMBL" id="JBBJBU010000002">
    <property type="protein sequence ID" value="KAK7206504.1"/>
    <property type="molecule type" value="Genomic_DNA"/>
</dbReference>
<dbReference type="PANTHER" id="PTHR12128:SF68">
    <property type="entry name" value="DIHYDRODIPICOLINATE SYNTHETASE"/>
    <property type="match status" value="1"/>
</dbReference>
<dbReference type="PANTHER" id="PTHR12128">
    <property type="entry name" value="DIHYDRODIPICOLINATE SYNTHASE"/>
    <property type="match status" value="1"/>
</dbReference>
<evidence type="ECO:0008006" key="6">
    <source>
        <dbReference type="Google" id="ProtNLM"/>
    </source>
</evidence>
<dbReference type="InterPro" id="IPR013785">
    <property type="entry name" value="Aldolase_TIM"/>
</dbReference>
<reference evidence="4 5" key="1">
    <citation type="submission" date="2024-03" db="EMBL/GenBank/DDBJ databases">
        <title>Genome-scale model development and genomic sequencing of the oleaginous clade Lipomyces.</title>
        <authorList>
            <consortium name="Lawrence Berkeley National Laboratory"/>
            <person name="Czajka J.J."/>
            <person name="Han Y."/>
            <person name="Kim J."/>
            <person name="Mondo S.J."/>
            <person name="Hofstad B.A."/>
            <person name="Robles A."/>
            <person name="Haridas S."/>
            <person name="Riley R."/>
            <person name="LaButti K."/>
            <person name="Pangilinan J."/>
            <person name="Andreopoulos W."/>
            <person name="Lipzen A."/>
            <person name="Yan J."/>
            <person name="Wang M."/>
            <person name="Ng V."/>
            <person name="Grigoriev I.V."/>
            <person name="Spatafora J.W."/>
            <person name="Magnuson J.K."/>
            <person name="Baker S.E."/>
            <person name="Pomraning K.R."/>
        </authorList>
    </citation>
    <scope>NUCLEOTIDE SEQUENCE [LARGE SCALE GENOMIC DNA]</scope>
    <source>
        <strain evidence="4 5">Phaff 52-87</strain>
    </source>
</reference>
<evidence type="ECO:0000256" key="3">
    <source>
        <dbReference type="PIRNR" id="PIRNR001365"/>
    </source>
</evidence>
<evidence type="ECO:0000313" key="4">
    <source>
        <dbReference type="EMBL" id="KAK7206504.1"/>
    </source>
</evidence>
<comment type="similarity">
    <text evidence="3">Belongs to the DapA family.</text>
</comment>
<dbReference type="SUPFAM" id="SSF51569">
    <property type="entry name" value="Aldolase"/>
    <property type="match status" value="1"/>
</dbReference>
<dbReference type="Pfam" id="PF00701">
    <property type="entry name" value="DHDPS"/>
    <property type="match status" value="1"/>
</dbReference>
<dbReference type="CDD" id="cd00408">
    <property type="entry name" value="DHDPS-like"/>
    <property type="match status" value="1"/>
</dbReference>
<dbReference type="Gene3D" id="3.20.20.70">
    <property type="entry name" value="Aldolase class I"/>
    <property type="match status" value="1"/>
</dbReference>
<keyword evidence="2" id="KW-0704">Schiff base</keyword>
<dbReference type="Proteomes" id="UP001498771">
    <property type="component" value="Unassembled WGS sequence"/>
</dbReference>
<dbReference type="PRINTS" id="PR00146">
    <property type="entry name" value="DHPICSNTHASE"/>
</dbReference>
<dbReference type="InterPro" id="IPR002220">
    <property type="entry name" value="DapA-like"/>
</dbReference>
<evidence type="ECO:0000313" key="5">
    <source>
        <dbReference type="Proteomes" id="UP001498771"/>
    </source>
</evidence>
<gene>
    <name evidence="4" type="ORF">BZA70DRAFT_105796</name>
</gene>
<dbReference type="InterPro" id="IPR020624">
    <property type="entry name" value="Schiff_base-form_aldolases_CS"/>
</dbReference>
<comment type="caution">
    <text evidence="4">The sequence shown here is derived from an EMBL/GenBank/DDBJ whole genome shotgun (WGS) entry which is preliminary data.</text>
</comment>
<sequence length="323" mass="34652">MSTVIASGVYVPAPTFFVRKSDEEYDEFAPALDLDTQLRHTIFLAKAGIRGVVLLGSTGEAVHVTREERKQLLRHIRKGLDAAGFTDFAVIAGTATNSTVETVELIKECAESGASTALVLAPSYFAGCVSQEGLIKWYTLVADRSPIPIMIYYYPGVSNNIAISPQTFLTLAEHPNIVGTKLSHGNISHHAIIAGSPVVKQQKQFKVFTGLGQQLFPALAVGCAGAIDGLAAIFPRSVVKLYELATSDHYAEAADLQYAISCAEEMIVEQGTVGIKEAVSRVLGFGDPDGCRPPLSSKVLQGAAWNERYGDAFAAMADLERSW</sequence>
<accession>A0ABR1F9H6</accession>
<dbReference type="GeneID" id="90034875"/>
<name>A0ABR1F9H6_9ASCO</name>
<evidence type="ECO:0000256" key="1">
    <source>
        <dbReference type="ARBA" id="ARBA00023239"/>
    </source>
</evidence>
<dbReference type="SMART" id="SM01130">
    <property type="entry name" value="DHDPS"/>
    <property type="match status" value="1"/>
</dbReference>